<gene>
    <name evidence="1" type="ORF">SAMN05444420_10819</name>
</gene>
<name>A0A1H2YUB9_9FLAO</name>
<proteinExistence type="predicted"/>
<dbReference type="Proteomes" id="UP000182771">
    <property type="component" value="Unassembled WGS sequence"/>
</dbReference>
<dbReference type="AlphaFoldDB" id="A0A1H2YUB9"/>
<evidence type="ECO:0000313" key="1">
    <source>
        <dbReference type="EMBL" id="SDX08637.1"/>
    </source>
</evidence>
<reference evidence="1 2" key="1">
    <citation type="submission" date="2016-10" db="EMBL/GenBank/DDBJ databases">
        <authorList>
            <person name="Varghese N."/>
            <person name="Submissions S."/>
        </authorList>
    </citation>
    <scope>NUCLEOTIDE SEQUENCE [LARGE SCALE GENOMIC DNA]</scope>
    <source>
        <strain evidence="1 2">DSM 11449</strain>
    </source>
</reference>
<sequence>MRFLDFPNRNVVILQRYSVVRRLMSVISH</sequence>
<protein>
    <submittedName>
        <fullName evidence="1">Uncharacterized protein</fullName>
    </submittedName>
</protein>
<dbReference type="EMBL" id="FNND01000008">
    <property type="protein sequence ID" value="SDX08637.1"/>
    <property type="molecule type" value="Genomic_DNA"/>
</dbReference>
<organism evidence="1 2">
    <name type="scientific">Capnocytophaga granulosa</name>
    <dbReference type="NCBI Taxonomy" id="45242"/>
    <lineage>
        <taxon>Bacteria</taxon>
        <taxon>Pseudomonadati</taxon>
        <taxon>Bacteroidota</taxon>
        <taxon>Flavobacteriia</taxon>
        <taxon>Flavobacteriales</taxon>
        <taxon>Flavobacteriaceae</taxon>
        <taxon>Capnocytophaga</taxon>
    </lineage>
</organism>
<accession>A0A1H2YUB9</accession>
<evidence type="ECO:0000313" key="2">
    <source>
        <dbReference type="Proteomes" id="UP000182771"/>
    </source>
</evidence>
<keyword evidence="2" id="KW-1185">Reference proteome</keyword>
<comment type="caution">
    <text evidence="1">The sequence shown here is derived from an EMBL/GenBank/DDBJ whole genome shotgun (WGS) entry which is preliminary data.</text>
</comment>